<evidence type="ECO:0000256" key="1">
    <source>
        <dbReference type="ARBA" id="ARBA00004225"/>
    </source>
</evidence>
<evidence type="ECO:0000256" key="3">
    <source>
        <dbReference type="ARBA" id="ARBA00012944"/>
    </source>
</evidence>
<keyword evidence="10 16" id="KW-1133">Transmembrane helix</keyword>
<comment type="catalytic activity">
    <reaction evidence="15">
        <text>a ubiquinone + NADH + 5 H(+)(in) = a ubiquinol + NAD(+) + 4 H(+)(out)</text>
        <dbReference type="Rhea" id="RHEA:29091"/>
        <dbReference type="Rhea" id="RHEA-COMP:9565"/>
        <dbReference type="Rhea" id="RHEA-COMP:9566"/>
        <dbReference type="ChEBI" id="CHEBI:15378"/>
        <dbReference type="ChEBI" id="CHEBI:16389"/>
        <dbReference type="ChEBI" id="CHEBI:17976"/>
        <dbReference type="ChEBI" id="CHEBI:57540"/>
        <dbReference type="ChEBI" id="CHEBI:57945"/>
        <dbReference type="EC" id="7.1.1.2"/>
    </reaction>
</comment>
<geneLocation type="mitochondrion" evidence="17"/>
<evidence type="ECO:0000256" key="5">
    <source>
        <dbReference type="ARBA" id="ARBA00022448"/>
    </source>
</evidence>
<evidence type="ECO:0000256" key="2">
    <source>
        <dbReference type="ARBA" id="ARBA00005698"/>
    </source>
</evidence>
<evidence type="ECO:0000256" key="13">
    <source>
        <dbReference type="ARBA" id="ARBA00023136"/>
    </source>
</evidence>
<keyword evidence="9" id="KW-0249">Electron transport</keyword>
<keyword evidence="6" id="KW-0679">Respiratory chain</keyword>
<dbReference type="InterPro" id="IPR050269">
    <property type="entry name" value="ComplexI_Subunit6"/>
</dbReference>
<evidence type="ECO:0000256" key="14">
    <source>
        <dbReference type="ARBA" id="ARBA00031019"/>
    </source>
</evidence>
<feature type="transmembrane region" description="Helical" evidence="16">
    <location>
        <begin position="138"/>
        <end position="158"/>
    </location>
</feature>
<keyword evidence="5" id="KW-0813">Transport</keyword>
<comment type="similarity">
    <text evidence="2">Belongs to the complex I subunit 6 family.</text>
</comment>
<dbReference type="EC" id="7.1.1.2" evidence="3"/>
<evidence type="ECO:0000313" key="17">
    <source>
        <dbReference type="EMBL" id="UGS80266.1"/>
    </source>
</evidence>
<evidence type="ECO:0000256" key="4">
    <source>
        <dbReference type="ARBA" id="ARBA00021095"/>
    </source>
</evidence>
<feature type="transmembrane region" description="Helical" evidence="16">
    <location>
        <begin position="48"/>
        <end position="72"/>
    </location>
</feature>
<dbReference type="AlphaFoldDB" id="A0A8K1ZFG6"/>
<dbReference type="PANTHER" id="PTHR11435">
    <property type="entry name" value="NADH UBIQUINONE OXIDOREDUCTASE SUBUNIT ND6"/>
    <property type="match status" value="1"/>
</dbReference>
<comment type="subcellular location">
    <subcellularLocation>
        <location evidence="1">Mitochondrion membrane</location>
        <topology evidence="1">Multi-pass membrane protein</topology>
    </subcellularLocation>
</comment>
<name>A0A8K1ZFG6_9NEOP</name>
<feature type="transmembrane region" description="Helical" evidence="16">
    <location>
        <begin position="7"/>
        <end position="36"/>
    </location>
</feature>
<evidence type="ECO:0000256" key="9">
    <source>
        <dbReference type="ARBA" id="ARBA00022982"/>
    </source>
</evidence>
<keyword evidence="12 17" id="KW-0496">Mitochondrion</keyword>
<evidence type="ECO:0000256" key="15">
    <source>
        <dbReference type="ARBA" id="ARBA00049551"/>
    </source>
</evidence>
<feature type="transmembrane region" description="Helical" evidence="16">
    <location>
        <begin position="84"/>
        <end position="104"/>
    </location>
</feature>
<evidence type="ECO:0000256" key="6">
    <source>
        <dbReference type="ARBA" id="ARBA00022660"/>
    </source>
</evidence>
<dbReference type="PANTHER" id="PTHR11435:SF1">
    <property type="entry name" value="NADH-UBIQUINONE OXIDOREDUCTASE CHAIN 6"/>
    <property type="match status" value="1"/>
</dbReference>
<accession>A0A8K1ZFG6</accession>
<evidence type="ECO:0000256" key="16">
    <source>
        <dbReference type="SAM" id="Phobius"/>
    </source>
</evidence>
<keyword evidence="8" id="KW-1278">Translocase</keyword>
<evidence type="ECO:0000256" key="11">
    <source>
        <dbReference type="ARBA" id="ARBA00023027"/>
    </source>
</evidence>
<evidence type="ECO:0000256" key="10">
    <source>
        <dbReference type="ARBA" id="ARBA00022989"/>
    </source>
</evidence>
<gene>
    <name evidence="17" type="primary">ND6</name>
</gene>
<dbReference type="GO" id="GO:0008137">
    <property type="term" value="F:NADH dehydrogenase (ubiquinone) activity"/>
    <property type="evidence" value="ECO:0007669"/>
    <property type="project" value="UniProtKB-EC"/>
</dbReference>
<dbReference type="GO" id="GO:0031966">
    <property type="term" value="C:mitochondrial membrane"/>
    <property type="evidence" value="ECO:0007669"/>
    <property type="project" value="UniProtKB-SubCell"/>
</dbReference>
<keyword evidence="11" id="KW-0520">NAD</keyword>
<evidence type="ECO:0000256" key="8">
    <source>
        <dbReference type="ARBA" id="ARBA00022967"/>
    </source>
</evidence>
<dbReference type="EMBL" id="MZ274189">
    <property type="protein sequence ID" value="UGS80266.1"/>
    <property type="molecule type" value="Genomic_DNA"/>
</dbReference>
<evidence type="ECO:0000256" key="12">
    <source>
        <dbReference type="ARBA" id="ARBA00023128"/>
    </source>
</evidence>
<keyword evidence="13 16" id="KW-0472">Membrane</keyword>
<sequence length="171" mass="20493">MYYILMIFTIMLSIMFIYSINPLTLGLILICQSITLSLFFSPMIKSFWFFYLLLLIFIGGMMVLFMYVTTLFPNEKFIINQSNLIYLILFTTMLIFSSSMLILYTKNINCWALNYTPSSMEYSFMYYTIKIFNSYSNYLFLLMVIYLFYAMIIMIKIINFFKGPLRKMNYV</sequence>
<protein>
    <recommendedName>
        <fullName evidence="4">NADH-ubiquinone oxidoreductase chain 6</fullName>
        <ecNumber evidence="3">7.1.1.2</ecNumber>
    </recommendedName>
    <alternativeName>
        <fullName evidence="14">NADH dehydrogenase subunit 6</fullName>
    </alternativeName>
</protein>
<reference evidence="17" key="1">
    <citation type="submission" date="2021-05" db="EMBL/GenBank/DDBJ databases">
        <title>Mitochondrial genomes within bark lice (Insecta: Psocodea: Psocomorpha) reveal novel gene rearrangements containing phylogenetic signal.</title>
        <authorList>
            <person name="Saenz Manchola O.F."/>
            <person name="Virrueta Herrera S."/>
            <person name="D'alessio L.M."/>
            <person name="Yoshizawa K."/>
            <person name="Garcia Aldrete A.N."/>
            <person name="Johnson K.P."/>
        </authorList>
    </citation>
    <scope>NUCLEOTIDE SEQUENCE</scope>
</reference>
<keyword evidence="7 16" id="KW-0812">Transmembrane</keyword>
<proteinExistence type="inferred from homology"/>
<evidence type="ECO:0000256" key="7">
    <source>
        <dbReference type="ARBA" id="ARBA00022692"/>
    </source>
</evidence>
<organism evidence="17">
    <name type="scientific">Fuelleborniella sp. FuspCA</name>
    <dbReference type="NCBI Taxonomy" id="2597024"/>
    <lineage>
        <taxon>Eukaryota</taxon>
        <taxon>Metazoa</taxon>
        <taxon>Ecdysozoa</taxon>
        <taxon>Arthropoda</taxon>
        <taxon>Hexapoda</taxon>
        <taxon>Insecta</taxon>
        <taxon>Pterygota</taxon>
        <taxon>Neoptera</taxon>
        <taxon>Paraneoptera</taxon>
        <taxon>Psocodea</taxon>
        <taxon>Psocomorpha</taxon>
        <taxon>Caeciliusetae</taxon>
        <taxon>Caeciliusidae</taxon>
        <taxon>Fuelleborniella</taxon>
    </lineage>
</organism>